<dbReference type="EMBL" id="UINC01008159">
    <property type="protein sequence ID" value="SVA36779.1"/>
    <property type="molecule type" value="Genomic_DNA"/>
</dbReference>
<dbReference type="SUPFAM" id="SSF52096">
    <property type="entry name" value="ClpP/crotonase"/>
    <property type="match status" value="1"/>
</dbReference>
<dbReference type="InterPro" id="IPR029045">
    <property type="entry name" value="ClpP/crotonase-like_dom_sf"/>
</dbReference>
<dbReference type="GO" id="GO:0008300">
    <property type="term" value="P:isoprenoid catabolic process"/>
    <property type="evidence" value="ECO:0007669"/>
    <property type="project" value="TreeGrafter"/>
</dbReference>
<dbReference type="PANTHER" id="PTHR42964:SF1">
    <property type="entry name" value="POLYKETIDE BIOSYNTHESIS ENOYL-COA HYDRATASE PKSH-RELATED"/>
    <property type="match status" value="1"/>
</dbReference>
<sequence>MNDSTNLLSLEGLVFEATEINLDGHILSITLNRPEKRNAINTVMGNEIAYALSYASQESNVRVVIIQAKGEVFCAGGDLASMSGQVEETVSTVPKTGGFDSISLLIRNINKPVICKIQGSVYAGALLMVSNATHAIAVNDAKFAAPEIKRGIWPFMVMAGLFRVMPKRQGLDFIMRGEVIDAMTAEKYGLITRAVAKEELDQTVNKLATDFANLPPNTMKMGLEAYNRQDAMAFDDALPYLKEQLAKCLQAEDAKEGIAAFFEKREPKWKGGKNES</sequence>
<dbReference type="PANTHER" id="PTHR42964">
    <property type="entry name" value="ENOYL-COA HYDRATASE"/>
    <property type="match status" value="1"/>
</dbReference>
<reference evidence="2" key="1">
    <citation type="submission" date="2018-05" db="EMBL/GenBank/DDBJ databases">
        <authorList>
            <person name="Lanie J.A."/>
            <person name="Ng W.-L."/>
            <person name="Kazmierczak K.M."/>
            <person name="Andrzejewski T.M."/>
            <person name="Davidsen T.M."/>
            <person name="Wayne K.J."/>
            <person name="Tettelin H."/>
            <person name="Glass J.I."/>
            <person name="Rusch D."/>
            <person name="Podicherti R."/>
            <person name="Tsui H.-C.T."/>
            <person name="Winkler M.E."/>
        </authorList>
    </citation>
    <scope>NUCLEOTIDE SEQUENCE</scope>
</reference>
<dbReference type="AlphaFoldDB" id="A0A381V8S3"/>
<dbReference type="InterPro" id="IPR001753">
    <property type="entry name" value="Enoyl-CoA_hydra/iso"/>
</dbReference>
<name>A0A381V8S3_9ZZZZ</name>
<evidence type="ECO:0000313" key="2">
    <source>
        <dbReference type="EMBL" id="SVA36779.1"/>
    </source>
</evidence>
<dbReference type="Gene3D" id="3.90.226.10">
    <property type="entry name" value="2-enoyl-CoA Hydratase, Chain A, domain 1"/>
    <property type="match status" value="1"/>
</dbReference>
<protein>
    <recommendedName>
        <fullName evidence="3">Enoyl-CoA hydratase</fullName>
    </recommendedName>
</protein>
<evidence type="ECO:0008006" key="3">
    <source>
        <dbReference type="Google" id="ProtNLM"/>
    </source>
</evidence>
<gene>
    <name evidence="2" type="ORF">METZ01_LOCUS89633</name>
</gene>
<dbReference type="Pfam" id="PF00378">
    <property type="entry name" value="ECH_1"/>
    <property type="match status" value="1"/>
</dbReference>
<proteinExistence type="inferred from homology"/>
<dbReference type="CDD" id="cd06558">
    <property type="entry name" value="crotonase-like"/>
    <property type="match status" value="1"/>
</dbReference>
<comment type="similarity">
    <text evidence="1">Belongs to the enoyl-CoA hydratase/isomerase family.</text>
</comment>
<dbReference type="InterPro" id="IPR014748">
    <property type="entry name" value="Enoyl-CoA_hydra_C"/>
</dbReference>
<organism evidence="2">
    <name type="scientific">marine metagenome</name>
    <dbReference type="NCBI Taxonomy" id="408172"/>
    <lineage>
        <taxon>unclassified sequences</taxon>
        <taxon>metagenomes</taxon>
        <taxon>ecological metagenomes</taxon>
    </lineage>
</organism>
<dbReference type="InterPro" id="IPR051683">
    <property type="entry name" value="Enoyl-CoA_Hydratase/Isomerase"/>
</dbReference>
<dbReference type="Gene3D" id="1.10.12.10">
    <property type="entry name" value="Lyase 2-enoyl-coa Hydratase, Chain A, domain 2"/>
    <property type="match status" value="1"/>
</dbReference>
<accession>A0A381V8S3</accession>
<evidence type="ECO:0000256" key="1">
    <source>
        <dbReference type="ARBA" id="ARBA00005254"/>
    </source>
</evidence>